<sequence>MAIFTVKTRIYSGADSLSWLQTLHDKKVWIVCDGFLAGGENLKMITDNIGADNETALFTDIIPDPPIATVVAGITEMSRVQPQVVIGFGGGSALDSAKGIIFFGRKLGIAIETFIAIPTTSGTGSEVTSACVISDPLTKVKYPLFDDSIYPDIAILEPRLVMSVPPAVTANTGLDVLTHALEAYVAVGATDFTDALAEKAVQMVLLYLGKAYQNGHQQEARDKMHNASTLAGMAFSQAGLGLNHAIAHQLGGQLHIPHGLANALLLCHVIRFNSRDKTARAKYARLSKLCGLANFQSTDDYCVANLINHLRNLMLQFNIAGTLSSLNIERPRVLEVIDAMSTAALHDVTLASNPLPASVADIRGIIHGII</sequence>
<dbReference type="CDD" id="cd08180">
    <property type="entry name" value="PDD"/>
    <property type="match status" value="1"/>
</dbReference>
<evidence type="ECO:0000259" key="5">
    <source>
        <dbReference type="Pfam" id="PF25137"/>
    </source>
</evidence>
<comment type="cofactor">
    <cofactor evidence="1">
        <name>Fe cation</name>
        <dbReference type="ChEBI" id="CHEBI:24875"/>
    </cofactor>
</comment>
<dbReference type="GO" id="GO:0046872">
    <property type="term" value="F:metal ion binding"/>
    <property type="evidence" value="ECO:0007669"/>
    <property type="project" value="InterPro"/>
</dbReference>
<proteinExistence type="inferred from homology"/>
<dbReference type="SUPFAM" id="SSF56796">
    <property type="entry name" value="Dehydroquinate synthase-like"/>
    <property type="match status" value="1"/>
</dbReference>
<protein>
    <submittedName>
        <fullName evidence="6">Propionaldehyde reductase</fullName>
    </submittedName>
</protein>
<dbReference type="InterPro" id="IPR001670">
    <property type="entry name" value="ADH_Fe/GldA"/>
</dbReference>
<comment type="caution">
    <text evidence="6">The sequence shown here is derived from an EMBL/GenBank/DDBJ whole genome shotgun (WGS) entry which is preliminary data.</text>
</comment>
<dbReference type="InterPro" id="IPR039697">
    <property type="entry name" value="Alcohol_dehydrogenase_Fe"/>
</dbReference>
<dbReference type="FunFam" id="1.20.1090.10:FF:000001">
    <property type="entry name" value="Aldehyde-alcohol dehydrogenase"/>
    <property type="match status" value="1"/>
</dbReference>
<evidence type="ECO:0000256" key="2">
    <source>
        <dbReference type="ARBA" id="ARBA00007358"/>
    </source>
</evidence>
<reference evidence="6 7" key="1">
    <citation type="submission" date="2019-02" db="EMBL/GenBank/DDBJ databases">
        <title>Investigation of anaerobic lignin degradation for improved lignocellulosic biofuels.</title>
        <authorList>
            <person name="Deangelis K."/>
        </authorList>
    </citation>
    <scope>NUCLEOTIDE SEQUENCE [LARGE SCALE GENOMIC DNA]</scope>
    <source>
        <strain evidence="6 7">159R</strain>
    </source>
</reference>
<dbReference type="Proteomes" id="UP000294555">
    <property type="component" value="Unassembled WGS sequence"/>
</dbReference>
<organism evidence="6 7">
    <name type="scientific">Sodalis ligni</name>
    <dbReference type="NCBI Taxonomy" id="2697027"/>
    <lineage>
        <taxon>Bacteria</taxon>
        <taxon>Pseudomonadati</taxon>
        <taxon>Pseudomonadota</taxon>
        <taxon>Gammaproteobacteria</taxon>
        <taxon>Enterobacterales</taxon>
        <taxon>Bruguierivoracaceae</taxon>
        <taxon>Sodalis</taxon>
    </lineage>
</organism>
<name>A0A4R1NRJ9_9GAMM</name>
<keyword evidence="3" id="KW-0560">Oxidoreductase</keyword>
<dbReference type="Gene3D" id="1.20.1090.10">
    <property type="entry name" value="Dehydroquinate synthase-like - alpha domain"/>
    <property type="match status" value="1"/>
</dbReference>
<comment type="similarity">
    <text evidence="2">Belongs to the iron-containing alcohol dehydrogenase family.</text>
</comment>
<evidence type="ECO:0000313" key="7">
    <source>
        <dbReference type="Proteomes" id="UP000294555"/>
    </source>
</evidence>
<dbReference type="FunFam" id="3.40.50.1970:FF:000003">
    <property type="entry name" value="Alcohol dehydrogenase, iron-containing"/>
    <property type="match status" value="1"/>
</dbReference>
<dbReference type="InterPro" id="IPR018211">
    <property type="entry name" value="ADH_Fe_CS"/>
</dbReference>
<dbReference type="PANTHER" id="PTHR11496">
    <property type="entry name" value="ALCOHOL DEHYDROGENASE"/>
    <property type="match status" value="1"/>
</dbReference>
<dbReference type="PROSITE" id="PS00913">
    <property type="entry name" value="ADH_IRON_1"/>
    <property type="match status" value="1"/>
</dbReference>
<evidence type="ECO:0000256" key="3">
    <source>
        <dbReference type="ARBA" id="ARBA00023002"/>
    </source>
</evidence>
<dbReference type="AlphaFoldDB" id="A0A4R1NRJ9"/>
<dbReference type="PANTHER" id="PTHR11496:SF83">
    <property type="entry name" value="HYDROXYACID-OXOACID TRANSHYDROGENASE, MITOCHONDRIAL"/>
    <property type="match status" value="1"/>
</dbReference>
<dbReference type="Gene3D" id="3.40.50.1970">
    <property type="match status" value="1"/>
</dbReference>
<evidence type="ECO:0000256" key="1">
    <source>
        <dbReference type="ARBA" id="ARBA00001962"/>
    </source>
</evidence>
<accession>A0A4R1NRJ9</accession>
<dbReference type="Pfam" id="PF25137">
    <property type="entry name" value="ADH_Fe_C"/>
    <property type="match status" value="1"/>
</dbReference>
<dbReference type="RefSeq" id="WP_132927601.1">
    <property type="nucleotide sequence ID" value="NZ_SJOI01000001.1"/>
</dbReference>
<dbReference type="EMBL" id="SJOI01000001">
    <property type="protein sequence ID" value="TCL07416.1"/>
    <property type="molecule type" value="Genomic_DNA"/>
</dbReference>
<keyword evidence="7" id="KW-1185">Reference proteome</keyword>
<dbReference type="InterPro" id="IPR056798">
    <property type="entry name" value="ADH_Fe_C"/>
</dbReference>
<gene>
    <name evidence="6" type="ORF">EZJ58_5741</name>
</gene>
<evidence type="ECO:0000313" key="6">
    <source>
        <dbReference type="EMBL" id="TCL07416.1"/>
    </source>
</evidence>
<dbReference type="GO" id="GO:0004022">
    <property type="term" value="F:alcohol dehydrogenase (NAD+) activity"/>
    <property type="evidence" value="ECO:0007669"/>
    <property type="project" value="TreeGrafter"/>
</dbReference>
<dbReference type="OrthoDB" id="9815791at2"/>
<dbReference type="Pfam" id="PF00465">
    <property type="entry name" value="Fe-ADH"/>
    <property type="match status" value="1"/>
</dbReference>
<feature type="domain" description="Alcohol dehydrogenase iron-type/glycerol dehydrogenase GldA" evidence="4">
    <location>
        <begin position="8"/>
        <end position="158"/>
    </location>
</feature>
<feature type="domain" description="Fe-containing alcohol dehydrogenase-like C-terminal" evidence="5">
    <location>
        <begin position="169"/>
        <end position="367"/>
    </location>
</feature>
<evidence type="ECO:0000259" key="4">
    <source>
        <dbReference type="Pfam" id="PF00465"/>
    </source>
</evidence>